<sequence length="45" mass="4717">MTTSAPAGVVVRTSRDRAGDRLAFSTAGWSAFLHDVVSGRIPSRG</sequence>
<dbReference type="EMBL" id="JAGIOO010000001">
    <property type="protein sequence ID" value="MBP2474451.1"/>
    <property type="molecule type" value="Genomic_DNA"/>
</dbReference>
<accession>A0ABS5ACZ7</accession>
<organism evidence="2 3">
    <name type="scientific">Crossiella equi</name>
    <dbReference type="NCBI Taxonomy" id="130796"/>
    <lineage>
        <taxon>Bacteria</taxon>
        <taxon>Bacillati</taxon>
        <taxon>Actinomycetota</taxon>
        <taxon>Actinomycetes</taxon>
        <taxon>Pseudonocardiales</taxon>
        <taxon>Pseudonocardiaceae</taxon>
        <taxon>Crossiella</taxon>
    </lineage>
</organism>
<dbReference type="InterPro" id="IPR007278">
    <property type="entry name" value="DUF397"/>
</dbReference>
<evidence type="ECO:0000313" key="3">
    <source>
        <dbReference type="Proteomes" id="UP001519363"/>
    </source>
</evidence>
<comment type="caution">
    <text evidence="2">The sequence shown here is derived from an EMBL/GenBank/DDBJ whole genome shotgun (WGS) entry which is preliminary data.</text>
</comment>
<evidence type="ECO:0000259" key="1">
    <source>
        <dbReference type="Pfam" id="PF04149"/>
    </source>
</evidence>
<reference evidence="2 3" key="1">
    <citation type="submission" date="2021-03" db="EMBL/GenBank/DDBJ databases">
        <title>Sequencing the genomes of 1000 actinobacteria strains.</title>
        <authorList>
            <person name="Klenk H.-P."/>
        </authorList>
    </citation>
    <scope>NUCLEOTIDE SEQUENCE [LARGE SCALE GENOMIC DNA]</scope>
    <source>
        <strain evidence="2 3">DSM 44580</strain>
    </source>
</reference>
<gene>
    <name evidence="2" type="ORF">JOF53_003323</name>
</gene>
<evidence type="ECO:0000313" key="2">
    <source>
        <dbReference type="EMBL" id="MBP2474451.1"/>
    </source>
</evidence>
<proteinExistence type="predicted"/>
<feature type="domain" description="DUF397" evidence="1">
    <location>
        <begin position="7"/>
        <end position="36"/>
    </location>
</feature>
<protein>
    <recommendedName>
        <fullName evidence="1">DUF397 domain-containing protein</fullName>
    </recommendedName>
</protein>
<dbReference type="Proteomes" id="UP001519363">
    <property type="component" value="Unassembled WGS sequence"/>
</dbReference>
<keyword evidence="3" id="KW-1185">Reference proteome</keyword>
<name>A0ABS5ACZ7_9PSEU</name>
<dbReference type="Pfam" id="PF04149">
    <property type="entry name" value="DUF397"/>
    <property type="match status" value="1"/>
</dbReference>